<evidence type="ECO:0000259" key="1">
    <source>
        <dbReference type="Pfam" id="PF01575"/>
    </source>
</evidence>
<evidence type="ECO:0000313" key="4">
    <source>
        <dbReference type="Proteomes" id="UP001162318"/>
    </source>
</evidence>
<dbReference type="AlphaFoldDB" id="A0AA43BDB8"/>
<evidence type="ECO:0000259" key="2">
    <source>
        <dbReference type="Pfam" id="PF22622"/>
    </source>
</evidence>
<dbReference type="InterPro" id="IPR002539">
    <property type="entry name" value="MaoC-like_dom"/>
</dbReference>
<dbReference type="GO" id="GO:0044594">
    <property type="term" value="F:17-beta-hydroxysteroid dehydrogenase (NAD+) activity"/>
    <property type="evidence" value="ECO:0007669"/>
    <property type="project" value="TreeGrafter"/>
</dbReference>
<accession>A0AA43BDB8</accession>
<dbReference type="SUPFAM" id="SSF54637">
    <property type="entry name" value="Thioesterase/thiol ester dehydrase-isomerase"/>
    <property type="match status" value="2"/>
</dbReference>
<reference evidence="3" key="1">
    <citation type="submission" date="2022-09" db="EMBL/GenBank/DDBJ databases">
        <title>Intensive care unit water sources are persistently colonized with multi-drug resistant bacteria and are the site of extensive horizontal gene transfer of antibiotic resistance genes.</title>
        <authorList>
            <person name="Diorio-Toth L."/>
        </authorList>
    </citation>
    <scope>NUCLEOTIDE SEQUENCE</scope>
    <source>
        <strain evidence="3">GD03659</strain>
    </source>
</reference>
<dbReference type="EMBL" id="JAOCKX010000033">
    <property type="protein sequence ID" value="MDH2133394.1"/>
    <property type="molecule type" value="Genomic_DNA"/>
</dbReference>
<dbReference type="InterPro" id="IPR054357">
    <property type="entry name" value="MFE-2_N"/>
</dbReference>
<dbReference type="Pfam" id="PF22622">
    <property type="entry name" value="MFE-2_hydrat-2_N"/>
    <property type="match status" value="1"/>
</dbReference>
<dbReference type="Pfam" id="PF01575">
    <property type="entry name" value="MaoC_dehydratas"/>
    <property type="match status" value="1"/>
</dbReference>
<dbReference type="Gene3D" id="3.10.129.10">
    <property type="entry name" value="Hotdog Thioesterase"/>
    <property type="match status" value="1"/>
</dbReference>
<organism evidence="3 4">
    <name type="scientific">Sphingobium yanoikuyae</name>
    <name type="common">Sphingomonas yanoikuyae</name>
    <dbReference type="NCBI Taxonomy" id="13690"/>
    <lineage>
        <taxon>Bacteria</taxon>
        <taxon>Pseudomonadati</taxon>
        <taxon>Pseudomonadota</taxon>
        <taxon>Alphaproteobacteria</taxon>
        <taxon>Sphingomonadales</taxon>
        <taxon>Sphingomonadaceae</taxon>
        <taxon>Sphingobium</taxon>
    </lineage>
</organism>
<dbReference type="Proteomes" id="UP001162318">
    <property type="component" value="Unassembled WGS sequence"/>
</dbReference>
<dbReference type="GO" id="GO:0006635">
    <property type="term" value="P:fatty acid beta-oxidation"/>
    <property type="evidence" value="ECO:0007669"/>
    <property type="project" value="TreeGrafter"/>
</dbReference>
<gene>
    <name evidence="3" type="ORF">N5J77_19870</name>
</gene>
<dbReference type="InterPro" id="IPR029069">
    <property type="entry name" value="HotDog_dom_sf"/>
</dbReference>
<dbReference type="PANTHER" id="PTHR13078:SF56">
    <property type="entry name" value="PEROXISOMAL MULTIFUNCTIONAL ENZYME TYPE 2"/>
    <property type="match status" value="1"/>
</dbReference>
<dbReference type="GO" id="GO:0003857">
    <property type="term" value="F:(3S)-3-hydroxyacyl-CoA dehydrogenase (NAD+) activity"/>
    <property type="evidence" value="ECO:0007669"/>
    <property type="project" value="TreeGrafter"/>
</dbReference>
<comment type="caution">
    <text evidence="3">The sequence shown here is derived from an EMBL/GenBank/DDBJ whole genome shotgun (WGS) entry which is preliminary data.</text>
</comment>
<feature type="domain" description="MaoC-like" evidence="1">
    <location>
        <begin position="164"/>
        <end position="267"/>
    </location>
</feature>
<proteinExistence type="predicted"/>
<protein>
    <submittedName>
        <fullName evidence="3">MaoC/PaaZ C-terminal domain-containing protein</fullName>
    </submittedName>
</protein>
<dbReference type="GO" id="GO:0004300">
    <property type="term" value="F:enoyl-CoA hydratase activity"/>
    <property type="evidence" value="ECO:0007669"/>
    <property type="project" value="TreeGrafter"/>
</dbReference>
<feature type="domain" description="Peroxisomal multifunctional enzyme type 2-like N-terminal" evidence="2">
    <location>
        <begin position="25"/>
        <end position="145"/>
    </location>
</feature>
<dbReference type="RefSeq" id="WP_279776277.1">
    <property type="nucleotide sequence ID" value="NZ_JAOCKX010000033.1"/>
</dbReference>
<evidence type="ECO:0000313" key="3">
    <source>
        <dbReference type="EMBL" id="MDH2133394.1"/>
    </source>
</evidence>
<sequence length="295" mass="31972">MSRMLEVERLRGFRVPEAQDVCDPRGAILYALGVGAGLGAIDEQNLIFERDQAVLPTMALVLGTPGFWPMAPELGWDWPRILHGEQTLKLFRPLELGQLVSGRIEIIGLADKGAGKPALVRAKRVITTPTDRPIAEMEEVWVLRGAGGFGGPRDLDGPAPVVMPDAPADAYLDLPTASNQAMLYRLTGDRNPLHVDQGTAQAAGFDRPILHGLATMGLAARALIHLCCDGDPSLLTGMRVRFTAPVWPGETVRTEIWRRGDTISFRASVPDRNSIVIDGGEARIGGFKEERDALT</sequence>
<dbReference type="CDD" id="cd03448">
    <property type="entry name" value="HDE_HSD"/>
    <property type="match status" value="1"/>
</dbReference>
<name>A0AA43BDB8_SPHYA</name>
<dbReference type="PANTHER" id="PTHR13078">
    <property type="entry name" value="PEROXISOMAL MULTIFUNCTIONAL ENZYME TYPE 2-RELATED"/>
    <property type="match status" value="1"/>
</dbReference>